<keyword evidence="3" id="KW-0804">Transcription</keyword>
<dbReference type="InterPro" id="IPR050204">
    <property type="entry name" value="AraC_XylS_family_regulators"/>
</dbReference>
<dbReference type="InterPro" id="IPR009057">
    <property type="entry name" value="Homeodomain-like_sf"/>
</dbReference>
<evidence type="ECO:0000313" key="5">
    <source>
        <dbReference type="EMBL" id="MDN5200036.1"/>
    </source>
</evidence>
<keyword evidence="2" id="KW-0238">DNA-binding</keyword>
<dbReference type="SMART" id="SM00342">
    <property type="entry name" value="HTH_ARAC"/>
    <property type="match status" value="1"/>
</dbReference>
<dbReference type="PANTHER" id="PTHR46796:SF14">
    <property type="entry name" value="TRANSCRIPTIONAL REGULATORY PROTEIN"/>
    <property type="match status" value="1"/>
</dbReference>
<comment type="caution">
    <text evidence="5">The sequence shown here is derived from an EMBL/GenBank/DDBJ whole genome shotgun (WGS) entry which is preliminary data.</text>
</comment>
<dbReference type="RefSeq" id="WP_346750063.1">
    <property type="nucleotide sequence ID" value="NZ_JAUJEA010000001.1"/>
</dbReference>
<keyword evidence="6" id="KW-1185">Reference proteome</keyword>
<keyword evidence="1" id="KW-0805">Transcription regulation</keyword>
<accession>A0ABT8KH43</accession>
<evidence type="ECO:0000313" key="6">
    <source>
        <dbReference type="Proteomes" id="UP001172082"/>
    </source>
</evidence>
<dbReference type="Gene3D" id="1.10.10.60">
    <property type="entry name" value="Homeodomain-like"/>
    <property type="match status" value="2"/>
</dbReference>
<dbReference type="PROSITE" id="PS01124">
    <property type="entry name" value="HTH_ARAC_FAMILY_2"/>
    <property type="match status" value="1"/>
</dbReference>
<dbReference type="EMBL" id="JAUJEA010000001">
    <property type="protein sequence ID" value="MDN5200036.1"/>
    <property type="molecule type" value="Genomic_DNA"/>
</dbReference>
<dbReference type="PANTHER" id="PTHR46796">
    <property type="entry name" value="HTH-TYPE TRANSCRIPTIONAL ACTIVATOR RHAS-RELATED"/>
    <property type="match status" value="1"/>
</dbReference>
<feature type="domain" description="HTH araC/xylS-type" evidence="4">
    <location>
        <begin position="215"/>
        <end position="313"/>
    </location>
</feature>
<gene>
    <name evidence="5" type="ORF">QQ008_01655</name>
</gene>
<dbReference type="Pfam" id="PF12833">
    <property type="entry name" value="HTH_18"/>
    <property type="match status" value="1"/>
</dbReference>
<sequence length="313" mass="36725">MILNAFPDIQWLKKQIENKFEDRTAWNGKKLEQTGWPNVILNVKTTNSYRPDIIGPLSLFTNFQGESYCSVNQKKTKISEGYYFLSNESQSYSFEIDNTEPTETFNVHFGEHFCEKVHASLVNADDRLLNDVFNKDSVPIYYWNKLYARDPHIDAILRYIQAEFDHKQNKQLFLEEQLSQLLTLLLCKHRNVLKQIRRLPPSKKSTKIEVYKRISIAVDYMHSGYHMDIQLDDLAGVACLSKYHFLRLFKALQGCSPHQYLTKLRIEKGKELLAKQDQTIKEIALQLGFENASSFSRTFFKNTRVYPTQYRPD</sequence>
<protein>
    <submittedName>
        <fullName evidence="5">AraC family transcriptional regulator</fullName>
    </submittedName>
</protein>
<name>A0ABT8KH43_9BACT</name>
<reference evidence="5" key="1">
    <citation type="submission" date="2023-06" db="EMBL/GenBank/DDBJ databases">
        <title>Genomic of Parafulvivirga corallium.</title>
        <authorList>
            <person name="Wang G."/>
        </authorList>
    </citation>
    <scope>NUCLEOTIDE SEQUENCE</scope>
    <source>
        <strain evidence="5">BMA10</strain>
    </source>
</reference>
<organism evidence="5 6">
    <name type="scientific">Splendidivirga corallicola</name>
    <dbReference type="NCBI Taxonomy" id="3051826"/>
    <lineage>
        <taxon>Bacteria</taxon>
        <taxon>Pseudomonadati</taxon>
        <taxon>Bacteroidota</taxon>
        <taxon>Cytophagia</taxon>
        <taxon>Cytophagales</taxon>
        <taxon>Splendidivirgaceae</taxon>
        <taxon>Splendidivirga</taxon>
    </lineage>
</organism>
<evidence type="ECO:0000259" key="4">
    <source>
        <dbReference type="PROSITE" id="PS01124"/>
    </source>
</evidence>
<proteinExistence type="predicted"/>
<evidence type="ECO:0000256" key="1">
    <source>
        <dbReference type="ARBA" id="ARBA00023015"/>
    </source>
</evidence>
<dbReference type="SUPFAM" id="SSF46689">
    <property type="entry name" value="Homeodomain-like"/>
    <property type="match status" value="2"/>
</dbReference>
<evidence type="ECO:0000256" key="3">
    <source>
        <dbReference type="ARBA" id="ARBA00023163"/>
    </source>
</evidence>
<evidence type="ECO:0000256" key="2">
    <source>
        <dbReference type="ARBA" id="ARBA00023125"/>
    </source>
</evidence>
<dbReference type="InterPro" id="IPR018060">
    <property type="entry name" value="HTH_AraC"/>
</dbReference>
<dbReference type="Proteomes" id="UP001172082">
    <property type="component" value="Unassembled WGS sequence"/>
</dbReference>